<proteinExistence type="predicted"/>
<evidence type="ECO:0000313" key="4">
    <source>
        <dbReference type="Proteomes" id="UP001161247"/>
    </source>
</evidence>
<accession>A0AAV1CXW0</accession>
<feature type="transmembrane region" description="Helical" evidence="2">
    <location>
        <begin position="20"/>
        <end position="41"/>
    </location>
</feature>
<dbReference type="PANTHER" id="PTHR47481">
    <property type="match status" value="1"/>
</dbReference>
<dbReference type="Proteomes" id="UP001161247">
    <property type="component" value="Chromosome 3"/>
</dbReference>
<keyword evidence="2" id="KW-1133">Transmembrane helix</keyword>
<keyword evidence="2" id="KW-0812">Transmembrane</keyword>
<organism evidence="3 4">
    <name type="scientific">Oldenlandia corymbosa var. corymbosa</name>
    <dbReference type="NCBI Taxonomy" id="529605"/>
    <lineage>
        <taxon>Eukaryota</taxon>
        <taxon>Viridiplantae</taxon>
        <taxon>Streptophyta</taxon>
        <taxon>Embryophyta</taxon>
        <taxon>Tracheophyta</taxon>
        <taxon>Spermatophyta</taxon>
        <taxon>Magnoliopsida</taxon>
        <taxon>eudicotyledons</taxon>
        <taxon>Gunneridae</taxon>
        <taxon>Pentapetalae</taxon>
        <taxon>asterids</taxon>
        <taxon>lamiids</taxon>
        <taxon>Gentianales</taxon>
        <taxon>Rubiaceae</taxon>
        <taxon>Rubioideae</taxon>
        <taxon>Spermacoceae</taxon>
        <taxon>Hedyotis-Oldenlandia complex</taxon>
        <taxon>Oldenlandia</taxon>
    </lineage>
</organism>
<dbReference type="PANTHER" id="PTHR47481:SF22">
    <property type="entry name" value="RETROTRANSPOSON GAG DOMAIN-CONTAINING PROTEIN"/>
    <property type="match status" value="1"/>
</dbReference>
<evidence type="ECO:0000256" key="2">
    <source>
        <dbReference type="SAM" id="Phobius"/>
    </source>
</evidence>
<feature type="transmembrane region" description="Helical" evidence="2">
    <location>
        <begin position="47"/>
        <end position="70"/>
    </location>
</feature>
<feature type="region of interest" description="Disordered" evidence="1">
    <location>
        <begin position="235"/>
        <end position="260"/>
    </location>
</feature>
<keyword evidence="4" id="KW-1185">Reference proteome</keyword>
<evidence type="ECO:0000256" key="1">
    <source>
        <dbReference type="SAM" id="MobiDB-lite"/>
    </source>
</evidence>
<gene>
    <name evidence="3" type="ORF">OLC1_LOCUS9321</name>
</gene>
<reference evidence="3" key="1">
    <citation type="submission" date="2023-03" db="EMBL/GenBank/DDBJ databases">
        <authorList>
            <person name="Julca I."/>
        </authorList>
    </citation>
    <scope>NUCLEOTIDE SEQUENCE</scope>
</reference>
<name>A0AAV1CXW0_OLDCO</name>
<keyword evidence="2" id="KW-0472">Membrane</keyword>
<protein>
    <submittedName>
        <fullName evidence="3">OLC1v1036055C1</fullName>
    </submittedName>
</protein>
<dbReference type="AlphaFoldDB" id="A0AAV1CXW0"/>
<sequence length="260" mass="27639">MVNGIRSTTRAFGAFHDNKLLLPPVVFVGVLPSISSVGAAAAASSDLASAAAAGLLSPIAGATAAAVLLFRRSAATVVGMLLLCQRASSSSTSCFVGVLLCRRRLLLFVLGHRAAQRRRQLGQLFSRVSTLFLMHNRPSLLWSSIALQKGDLSVIALLSKAKGIADTLQLASHRISPAEFNAIIFHKLGAEFNGIIGALQQRSEPPSYQDLLRQLVSYEVLLHAQQPVLQPSAMLVQSPPAPTPPQFSRAGRSQCGGRRN</sequence>
<dbReference type="EMBL" id="OX459120">
    <property type="protein sequence ID" value="CAI9099267.1"/>
    <property type="molecule type" value="Genomic_DNA"/>
</dbReference>
<evidence type="ECO:0000313" key="3">
    <source>
        <dbReference type="EMBL" id="CAI9099267.1"/>
    </source>
</evidence>